<feature type="domain" description="Sulfotransferase" evidence="5">
    <location>
        <begin position="63"/>
        <end position="233"/>
    </location>
</feature>
<name>A0A1D1XKU9_9ARAE</name>
<feature type="region of interest" description="Disordered" evidence="4">
    <location>
        <begin position="260"/>
        <end position="286"/>
    </location>
</feature>
<dbReference type="InterPro" id="IPR027417">
    <property type="entry name" value="P-loop_NTPase"/>
</dbReference>
<dbReference type="SUPFAM" id="SSF52540">
    <property type="entry name" value="P-loop containing nucleoside triphosphate hydrolases"/>
    <property type="match status" value="1"/>
</dbReference>
<evidence type="ECO:0000256" key="2">
    <source>
        <dbReference type="ARBA" id="ARBA00022679"/>
    </source>
</evidence>
<dbReference type="InterPro" id="IPR000863">
    <property type="entry name" value="Sulfotransferase_dom"/>
</dbReference>
<evidence type="ECO:0000256" key="1">
    <source>
        <dbReference type="ARBA" id="ARBA00005771"/>
    </source>
</evidence>
<keyword evidence="2 3" id="KW-0808">Transferase</keyword>
<reference evidence="6" key="1">
    <citation type="submission" date="2015-07" db="EMBL/GenBank/DDBJ databases">
        <title>Transcriptome Assembly of Anthurium amnicola.</title>
        <authorList>
            <person name="Suzuki J."/>
        </authorList>
    </citation>
    <scope>NUCLEOTIDE SEQUENCE</scope>
</reference>
<evidence type="ECO:0000259" key="5">
    <source>
        <dbReference type="Pfam" id="PF00685"/>
    </source>
</evidence>
<proteinExistence type="inferred from homology"/>
<feature type="compositionally biased region" description="Basic and acidic residues" evidence="4">
    <location>
        <begin position="266"/>
        <end position="275"/>
    </location>
</feature>
<evidence type="ECO:0000256" key="4">
    <source>
        <dbReference type="SAM" id="MobiDB-lite"/>
    </source>
</evidence>
<dbReference type="Gene3D" id="3.40.50.300">
    <property type="entry name" value="P-loop containing nucleotide triphosphate hydrolases"/>
    <property type="match status" value="1"/>
</dbReference>
<dbReference type="EC" id="2.8.2.-" evidence="3"/>
<accession>A0A1D1XKU9</accession>
<sequence length="346" mass="39481">REREREWAMEVVEGEGEENSVDLISSLPRDNRWMPFCQYRGFWLLDLWLPGMLAFRRRLVTRPDDTFVASCPKSGTTWLKALVFSLVHRHRHLPSDPSHPLRSASPHDCVPFLEEAFTTDPNPDALPPPRIWSVHTPYSLLPASIRDSDCRMVYVTRDPKDVFVSLFHFKSEVEYSARTPLAMDEALDMFCSGISPYGPIWEHALEYWNESLRRPGKVLFLGYEEMMGDPPGQPEEAGGLPGLPLLRAGGEGRVGGGDLRVLQLQEPERPRREQGRGAGEAQEQAHREEVVLQAWRSWRLEEPFDVRAGREIGQDHRGEAAGNRFEAFLGLPDSEWESDPEREEVA</sequence>
<organism evidence="6">
    <name type="scientific">Anthurium amnicola</name>
    <dbReference type="NCBI Taxonomy" id="1678845"/>
    <lineage>
        <taxon>Eukaryota</taxon>
        <taxon>Viridiplantae</taxon>
        <taxon>Streptophyta</taxon>
        <taxon>Embryophyta</taxon>
        <taxon>Tracheophyta</taxon>
        <taxon>Spermatophyta</taxon>
        <taxon>Magnoliopsida</taxon>
        <taxon>Liliopsida</taxon>
        <taxon>Araceae</taxon>
        <taxon>Pothoideae</taxon>
        <taxon>Potheae</taxon>
        <taxon>Anthurium</taxon>
    </lineage>
</organism>
<dbReference type="AlphaFoldDB" id="A0A1D1XKU9"/>
<dbReference type="PANTHER" id="PTHR11783">
    <property type="entry name" value="SULFOTRANSFERASE SULT"/>
    <property type="match status" value="1"/>
</dbReference>
<comment type="similarity">
    <text evidence="1 3">Belongs to the sulfotransferase 1 family.</text>
</comment>
<dbReference type="Pfam" id="PF00685">
    <property type="entry name" value="Sulfotransfer_1"/>
    <property type="match status" value="1"/>
</dbReference>
<feature type="region of interest" description="Disordered" evidence="4">
    <location>
        <begin position="311"/>
        <end position="346"/>
    </location>
</feature>
<dbReference type="GO" id="GO:0008146">
    <property type="term" value="F:sulfotransferase activity"/>
    <property type="evidence" value="ECO:0007669"/>
    <property type="project" value="InterPro"/>
</dbReference>
<feature type="non-terminal residue" evidence="6">
    <location>
        <position position="1"/>
    </location>
</feature>
<feature type="compositionally biased region" description="Acidic residues" evidence="4">
    <location>
        <begin position="334"/>
        <end position="346"/>
    </location>
</feature>
<evidence type="ECO:0000256" key="3">
    <source>
        <dbReference type="RuleBase" id="RU361155"/>
    </source>
</evidence>
<gene>
    <name evidence="6" type="primary">At2g03760_3</name>
    <name evidence="6" type="ORF">g.125027</name>
</gene>
<dbReference type="EMBL" id="GDJX01024919">
    <property type="protein sequence ID" value="JAT43017.1"/>
    <property type="molecule type" value="Transcribed_RNA"/>
</dbReference>
<protein>
    <recommendedName>
        <fullName evidence="3">Sulfotransferase</fullName>
        <ecNumber evidence="3">2.8.2.-</ecNumber>
    </recommendedName>
</protein>
<evidence type="ECO:0000313" key="6">
    <source>
        <dbReference type="EMBL" id="JAT43017.1"/>
    </source>
</evidence>